<sequence length="141" mass="15938">MSLESLFSESWSEEESSCNAESKRTDEQEEDEAEHSQEYLDLVLMFSALMSFEHVHYNNAVIEQEVQSERNTLQGWSLEELWRASEVDSTMPSSFSEEDSQISSESSPQNISDSSFTVSSSQDSEGSGELERTEESKPDSL</sequence>
<dbReference type="AlphaFoldDB" id="A0A3S2MKJ8"/>
<name>A0A3S2MKJ8_ORYJA</name>
<feature type="region of interest" description="Disordered" evidence="1">
    <location>
        <begin position="87"/>
        <end position="141"/>
    </location>
</feature>
<dbReference type="Proteomes" id="UP000283210">
    <property type="component" value="Chromosome 17"/>
</dbReference>
<feature type="compositionally biased region" description="Basic and acidic residues" evidence="1">
    <location>
        <begin position="129"/>
        <end position="141"/>
    </location>
</feature>
<protein>
    <submittedName>
        <fullName evidence="2">Uncharacterized protein</fullName>
    </submittedName>
</protein>
<feature type="compositionally biased region" description="Low complexity" evidence="1">
    <location>
        <begin position="101"/>
        <end position="124"/>
    </location>
</feature>
<evidence type="ECO:0000313" key="2">
    <source>
        <dbReference type="EMBL" id="RVE61215.1"/>
    </source>
</evidence>
<evidence type="ECO:0000313" key="3">
    <source>
        <dbReference type="Proteomes" id="UP000283210"/>
    </source>
</evidence>
<feature type="compositionally biased region" description="Low complexity" evidence="1">
    <location>
        <begin position="1"/>
        <end position="10"/>
    </location>
</feature>
<feature type="region of interest" description="Disordered" evidence="1">
    <location>
        <begin position="1"/>
        <end position="36"/>
    </location>
</feature>
<reference evidence="2 3" key="2">
    <citation type="submission" date="2019-01" db="EMBL/GenBank/DDBJ databases">
        <title>A chromosome length genome reference of the Java medaka (oryzias javanicus).</title>
        <authorList>
            <person name="Herpin A."/>
            <person name="Takehana Y."/>
            <person name="Naruse K."/>
            <person name="Ansai S."/>
            <person name="Kawaguchi M."/>
        </authorList>
    </citation>
    <scope>NUCLEOTIDE SEQUENCE [LARGE SCALE GENOMIC DNA]</scope>
    <source>
        <strain evidence="2">RS831</strain>
        <tissue evidence="2">Whole body</tissue>
    </source>
</reference>
<organism evidence="2 3">
    <name type="scientific">Oryzias javanicus</name>
    <name type="common">Javanese ricefish</name>
    <name type="synonym">Aplocheilus javanicus</name>
    <dbReference type="NCBI Taxonomy" id="123683"/>
    <lineage>
        <taxon>Eukaryota</taxon>
        <taxon>Metazoa</taxon>
        <taxon>Chordata</taxon>
        <taxon>Craniata</taxon>
        <taxon>Vertebrata</taxon>
        <taxon>Euteleostomi</taxon>
        <taxon>Actinopterygii</taxon>
        <taxon>Neopterygii</taxon>
        <taxon>Teleostei</taxon>
        <taxon>Neoteleostei</taxon>
        <taxon>Acanthomorphata</taxon>
        <taxon>Ovalentaria</taxon>
        <taxon>Atherinomorphae</taxon>
        <taxon>Beloniformes</taxon>
        <taxon>Adrianichthyidae</taxon>
        <taxon>Oryziinae</taxon>
        <taxon>Oryzias</taxon>
    </lineage>
</organism>
<proteinExistence type="predicted"/>
<evidence type="ECO:0000256" key="1">
    <source>
        <dbReference type="SAM" id="MobiDB-lite"/>
    </source>
</evidence>
<reference evidence="2 3" key="1">
    <citation type="submission" date="2018-11" db="EMBL/GenBank/DDBJ databases">
        <authorList>
            <person name="Lopez-Roques C."/>
            <person name="Donnadieu C."/>
            <person name="Bouchez O."/>
            <person name="Klopp C."/>
            <person name="Cabau C."/>
            <person name="Zahm M."/>
        </authorList>
    </citation>
    <scope>NUCLEOTIDE SEQUENCE [LARGE SCALE GENOMIC DNA]</scope>
    <source>
        <strain evidence="2">RS831</strain>
        <tissue evidence="2">Whole body</tissue>
    </source>
</reference>
<accession>A0A3S2MKJ8</accession>
<keyword evidence="3" id="KW-1185">Reference proteome</keyword>
<gene>
    <name evidence="2" type="ORF">OJAV_G00168530</name>
</gene>
<dbReference type="EMBL" id="CM012453">
    <property type="protein sequence ID" value="RVE61215.1"/>
    <property type="molecule type" value="Genomic_DNA"/>
</dbReference>